<reference evidence="2" key="1">
    <citation type="submission" date="2021-03" db="EMBL/GenBank/DDBJ databases">
        <title>Whole genome shotgun sequence of Actinoplanes consettensis NBRC 14913.</title>
        <authorList>
            <person name="Komaki H."/>
            <person name="Tamura T."/>
        </authorList>
    </citation>
    <scope>NUCLEOTIDE SEQUENCE</scope>
    <source>
        <strain evidence="2">NBRC 14913</strain>
    </source>
</reference>
<evidence type="ECO:0000313" key="2">
    <source>
        <dbReference type="EMBL" id="GIM66080.1"/>
    </source>
</evidence>
<dbReference type="InterPro" id="IPR052164">
    <property type="entry name" value="Anthracycline_SecMetBiosynth"/>
</dbReference>
<dbReference type="AlphaFoldDB" id="A0A919VHR8"/>
<evidence type="ECO:0000259" key="1">
    <source>
        <dbReference type="PROSITE" id="PS51819"/>
    </source>
</evidence>
<feature type="domain" description="VOC" evidence="1">
    <location>
        <begin position="10"/>
        <end position="113"/>
    </location>
</feature>
<name>A0A919VHR8_9ACTN</name>
<dbReference type="PANTHER" id="PTHR33993:SF14">
    <property type="entry name" value="GB|AAF24581.1"/>
    <property type="match status" value="1"/>
</dbReference>
<dbReference type="Gene3D" id="3.10.180.10">
    <property type="entry name" value="2,3-Dihydroxybiphenyl 1,2-Dioxygenase, domain 1"/>
    <property type="match status" value="2"/>
</dbReference>
<dbReference type="Pfam" id="PF18029">
    <property type="entry name" value="Glyoxalase_6"/>
    <property type="match status" value="2"/>
</dbReference>
<proteinExistence type="predicted"/>
<dbReference type="CDD" id="cd07247">
    <property type="entry name" value="SgaA_N_like"/>
    <property type="match status" value="1"/>
</dbReference>
<dbReference type="InterPro" id="IPR041581">
    <property type="entry name" value="Glyoxalase_6"/>
</dbReference>
<dbReference type="InterPro" id="IPR037523">
    <property type="entry name" value="VOC_core"/>
</dbReference>
<dbReference type="InterPro" id="IPR029068">
    <property type="entry name" value="Glyas_Bleomycin-R_OHBP_Dase"/>
</dbReference>
<dbReference type="PROSITE" id="PS51819">
    <property type="entry name" value="VOC"/>
    <property type="match status" value="2"/>
</dbReference>
<dbReference type="RefSeq" id="WP_244875634.1">
    <property type="nucleotide sequence ID" value="NZ_BAAATW010000001.1"/>
</dbReference>
<organism evidence="2 3">
    <name type="scientific">Winogradskya consettensis</name>
    <dbReference type="NCBI Taxonomy" id="113560"/>
    <lineage>
        <taxon>Bacteria</taxon>
        <taxon>Bacillati</taxon>
        <taxon>Actinomycetota</taxon>
        <taxon>Actinomycetes</taxon>
        <taxon>Micromonosporales</taxon>
        <taxon>Micromonosporaceae</taxon>
        <taxon>Winogradskya</taxon>
    </lineage>
</organism>
<evidence type="ECO:0000313" key="3">
    <source>
        <dbReference type="Proteomes" id="UP000680865"/>
    </source>
</evidence>
<dbReference type="PANTHER" id="PTHR33993">
    <property type="entry name" value="GLYOXALASE-RELATED"/>
    <property type="match status" value="1"/>
</dbReference>
<dbReference type="SUPFAM" id="SSF54593">
    <property type="entry name" value="Glyoxalase/Bleomycin resistance protein/Dihydroxybiphenyl dioxygenase"/>
    <property type="match status" value="2"/>
</dbReference>
<protein>
    <submittedName>
        <fullName evidence="2">Glyoxalase</fullName>
    </submittedName>
</protein>
<sequence>MRLRGFAPGTPCWVELASADPARAAEFYARLFGWEPAGDRFKLNGRAAAGLTRTRADRPQGWMTYLTEHNLEASLLRVHEAGGRLVGEPTDGHGGRSAVIADPAGAILGIWEPRDFTGTQVGGEPGTMTFPELLTDDAVAAARFYGQAFGWLLRDEYGSDGTRGEWITTAHDAMAGLAPSRGGSWWRAAFQVADCNETLEDCRAYGGTVISGVAETGFGTYAELLDPWGVPFSIAAPASVPIELTMQLNAVSGMELTFGGY</sequence>
<gene>
    <name evidence="2" type="ORF">Aco04nite_00360</name>
</gene>
<keyword evidence="3" id="KW-1185">Reference proteome</keyword>
<dbReference type="Proteomes" id="UP000680865">
    <property type="component" value="Unassembled WGS sequence"/>
</dbReference>
<feature type="domain" description="VOC" evidence="1">
    <location>
        <begin position="127"/>
        <end position="237"/>
    </location>
</feature>
<accession>A0A919VHR8</accession>
<dbReference type="EMBL" id="BOQP01000001">
    <property type="protein sequence ID" value="GIM66080.1"/>
    <property type="molecule type" value="Genomic_DNA"/>
</dbReference>
<comment type="caution">
    <text evidence="2">The sequence shown here is derived from an EMBL/GenBank/DDBJ whole genome shotgun (WGS) entry which is preliminary data.</text>
</comment>